<feature type="signal peptide" evidence="1">
    <location>
        <begin position="1"/>
        <end position="26"/>
    </location>
</feature>
<dbReference type="GO" id="GO:0016491">
    <property type="term" value="F:oxidoreductase activity"/>
    <property type="evidence" value="ECO:0007669"/>
    <property type="project" value="UniProtKB-KW"/>
</dbReference>
<dbReference type="RefSeq" id="WP_332079424.1">
    <property type="nucleotide sequence ID" value="NZ_JAZHBM010000003.1"/>
</dbReference>
<protein>
    <submittedName>
        <fullName evidence="3">PQQ-dependent sugar dehydrogenase</fullName>
        <ecNumber evidence="3">1.1.5.-</ecNumber>
    </submittedName>
</protein>
<keyword evidence="3" id="KW-0560">Oxidoreductase</keyword>
<comment type="caution">
    <text evidence="3">The sequence shown here is derived from an EMBL/GenBank/DDBJ whole genome shotgun (WGS) entry which is preliminary data.</text>
</comment>
<dbReference type="SUPFAM" id="SSF50952">
    <property type="entry name" value="Soluble quinoprotein glucose dehydrogenase"/>
    <property type="match status" value="1"/>
</dbReference>
<proteinExistence type="predicted"/>
<dbReference type="InterPro" id="IPR011041">
    <property type="entry name" value="Quinoprot_gluc/sorb_DH_b-prop"/>
</dbReference>
<organism evidence="3 4">
    <name type="scientific">Luteimonas flava</name>
    <dbReference type="NCBI Taxonomy" id="3115822"/>
    <lineage>
        <taxon>Bacteria</taxon>
        <taxon>Pseudomonadati</taxon>
        <taxon>Pseudomonadota</taxon>
        <taxon>Gammaproteobacteria</taxon>
        <taxon>Lysobacterales</taxon>
        <taxon>Lysobacteraceae</taxon>
        <taxon>Luteimonas</taxon>
    </lineage>
</organism>
<feature type="domain" description="Glucose/Sorbosone dehydrogenase" evidence="2">
    <location>
        <begin position="69"/>
        <end position="394"/>
    </location>
</feature>
<dbReference type="Pfam" id="PF07995">
    <property type="entry name" value="GSDH"/>
    <property type="match status" value="1"/>
</dbReference>
<dbReference type="PANTHER" id="PTHR19328:SF75">
    <property type="entry name" value="ALDOSE SUGAR DEHYDROGENASE YLII"/>
    <property type="match status" value="1"/>
</dbReference>
<name>A0ABU7WKK0_9GAMM</name>
<keyword evidence="1" id="KW-0732">Signal</keyword>
<dbReference type="EC" id="1.1.5.-" evidence="3"/>
<evidence type="ECO:0000259" key="2">
    <source>
        <dbReference type="Pfam" id="PF07995"/>
    </source>
</evidence>
<dbReference type="PANTHER" id="PTHR19328">
    <property type="entry name" value="HEDGEHOG-INTERACTING PROTEIN"/>
    <property type="match status" value="1"/>
</dbReference>
<sequence length="400" mass="42085">MTRTRPLVLTTLAASLLWLSGCDGNAANGTATQDTAAPQAATSDATATAAPAADAIEGLPFASTAIASFNEPWAIGFLPDGSVLITEKSGVLKHVTLPGGEAREISGVPAVANAGQGGLGDIKPHPQFAENGIVYLSYAEDGEGGRGAAVARARLDLDAGALQDVSVIWRQVPKVDGNGHYGHRIAFDGDGKLWISSGERQKFDPSQSMQSNLGKIVRLNDDGSVPDENPFAGKGEVASQVWSLGHRNPLGLAFDTQGRLWNSEMGPAGGDELNLVKRGANYGYPTVSNGDHYDGRPIPDHDTRPEFEKPAITWTPVISPSSLAFYSGTLFPEWTGNAFIGGLSGQTLVRIEIDGDSAREAERFAMGGRIRDVAQGPDGALYVIEDGKDGRLIRLAPREG</sequence>
<evidence type="ECO:0000313" key="3">
    <source>
        <dbReference type="EMBL" id="MEF3083721.1"/>
    </source>
</evidence>
<gene>
    <name evidence="3" type="ORF">V3391_16000</name>
</gene>
<feature type="chain" id="PRO_5046552291" evidence="1">
    <location>
        <begin position="27"/>
        <end position="400"/>
    </location>
</feature>
<dbReference type="Proteomes" id="UP001358324">
    <property type="component" value="Unassembled WGS sequence"/>
</dbReference>
<dbReference type="InterPro" id="IPR012938">
    <property type="entry name" value="Glc/Sorbosone_DH"/>
</dbReference>
<dbReference type="Gene3D" id="2.120.10.30">
    <property type="entry name" value="TolB, C-terminal domain"/>
    <property type="match status" value="1"/>
</dbReference>
<keyword evidence="4" id="KW-1185">Reference proteome</keyword>
<dbReference type="PROSITE" id="PS51257">
    <property type="entry name" value="PROKAR_LIPOPROTEIN"/>
    <property type="match status" value="1"/>
</dbReference>
<evidence type="ECO:0000256" key="1">
    <source>
        <dbReference type="SAM" id="SignalP"/>
    </source>
</evidence>
<evidence type="ECO:0000313" key="4">
    <source>
        <dbReference type="Proteomes" id="UP001358324"/>
    </source>
</evidence>
<reference evidence="3 4" key="1">
    <citation type="submission" date="2024-01" db="EMBL/GenBank/DDBJ databases">
        <title>Novel species of the genus Luteimonas isolated from rivers.</title>
        <authorList>
            <person name="Lu H."/>
        </authorList>
    </citation>
    <scope>NUCLEOTIDE SEQUENCE [LARGE SCALE GENOMIC DNA]</scope>
    <source>
        <strain evidence="3 4">SMYT11W</strain>
    </source>
</reference>
<accession>A0ABU7WKK0</accession>
<dbReference type="InterPro" id="IPR011042">
    <property type="entry name" value="6-blade_b-propeller_TolB-like"/>
</dbReference>
<dbReference type="EMBL" id="JAZHBM010000003">
    <property type="protein sequence ID" value="MEF3083721.1"/>
    <property type="molecule type" value="Genomic_DNA"/>
</dbReference>